<gene>
    <name evidence="1" type="ORF">BDM02DRAFT_3164454</name>
</gene>
<organism evidence="1 2">
    <name type="scientific">Thelephora ganbajun</name>
    <name type="common">Ganba fungus</name>
    <dbReference type="NCBI Taxonomy" id="370292"/>
    <lineage>
        <taxon>Eukaryota</taxon>
        <taxon>Fungi</taxon>
        <taxon>Dikarya</taxon>
        <taxon>Basidiomycota</taxon>
        <taxon>Agaricomycotina</taxon>
        <taxon>Agaricomycetes</taxon>
        <taxon>Thelephorales</taxon>
        <taxon>Thelephoraceae</taxon>
        <taxon>Thelephora</taxon>
    </lineage>
</organism>
<name>A0ACB6ZLW9_THEGA</name>
<comment type="caution">
    <text evidence="1">The sequence shown here is derived from an EMBL/GenBank/DDBJ whole genome shotgun (WGS) entry which is preliminary data.</text>
</comment>
<evidence type="ECO:0000313" key="1">
    <source>
        <dbReference type="EMBL" id="KAF9650770.1"/>
    </source>
</evidence>
<keyword evidence="1" id="KW-0378">Hydrolase</keyword>
<sequence>MRFSTLLGLVPFIASALAAPYNETYAEYNLNTNQNAQSPLDYDTDFVPAKYNPSPDNWRVPYYTILMDKFVDGDPTNNDFFKSEFEWDWRETNFRFGGDLAGLESKLDYLAGMGIKAIFASGTPWINMLWQADSYSALDFTTLDPHWGRREEWRSMIDAVHARGMYYVVDFTVATMADLIAWKGFENTSAPFTTEEHDAVFKKPKYFPWNFNEYKDFKIDNSRNTSCVFPTFYFEDGSVLKDPAAATPADGCRASDFDQYGDLEAFAPLNGLDSVAFHYSVYRAFQRFLGLDGNLQVGYDIPVNFVDAWNTLFVENDFINAFTGVVDPRHLYGLTNFDILRWDGLVNGTQRSTLGMFIASLAMPGAPLVYYGEEQGFYLFNNTASNYLFGRQAMSSTKAWQRHGCYHLGSDALYALPLTKAALGCQDDWNSLDHFDPTADVRRLYKQFFDLRVNYRALNDGFSLVQHGNWTHQDILPFSNGSVTERGLWSVSRGGLSPLQNFTLDDTVWILYTNENTTKAYSGNCTTDTGIGGPYQATTVRNLLYPFENYTLGTSDRPFFFDGKAPFFGCIESITLQPYDFKALVLADKWVAPTPALTKFTPGHDARIEVTNDNPNPNSIDVQIEFSDLMDCNSVTQSMNFTLASSGKGSTPSVKSSSVECQTIADGNIKPAIVLGATVSRWYWKGTIDNVADGILTITIKNPQSQGGVGTGAADHLLVRKGKKNNVMVFPDSDYDTTALAESGDSLAFTHNAFGAERLRYSVNFGKNWTDWRDWEDTTTIPKSEFKNKKFFWKGNHVIMNYWSKAQGSASTVVHADFQYKIPRRVPRFIARGEFNRFGSDSDVPSTLTQNSDGKWELDIMDGWPSSIQLNVYAYDDYFYGDTDGDGVLDRLPPNSLAINYVNMSAPPKPRLSWTLIVDDATMSWRLEPRGYFSISAVLYGLLLFVPFITAVLAAYIFMLSHYGIRYNQFGVIAKGYQSLSKDDDDGKSFREKFGFSGHKQKEIIGWPEDKNKRRKVLIATLEYEIIDWKLKVKIGGLGVMSSLMGKSMTDVDLIWVVPKVKDLEYPPGEPIEPIEVIVFGETYLVEVEKHILDNITYVILDSPVFRAQTKADPYPARMDDLSSAIFYSTWNQAIAATVKRNPDIDIYHVNDYHGALAPIYLLPKVIPVCLSLHNAEFQGLWPLRTKEEVKEVCSAFNISKEHCTKYVQFGNTFNLLHAAASFISVHQNSIGVAGVSDKYGKRSWARYPALWTLKHVDSLLNPDPSDIEALDAKPVSTKDVAVDQEAEAKRPEFKRQAQEWAGIAQNPKSDLFVFVGRWSKQKGVDLIADIMPSMLEKYPSIQLITVGPVIDLYGKFAAEKLARLMELYPDRVFSKPEFTALPPYLFSGADFALIPSCDVLFGLTTVKFGRKGTLGVDSRLGGLGLMPGWWFPVESTSTEHMLSQFRKTIKQALKSTSKERQLLRARSAVQRFPVVEWRQRTEDFHKRSINASRRIAGADAWRKTDGDMLGMLPVQHVGDWDPVHQEDPTRPAWDQESLMDNPSLRSANVSQDNLAAGQPLLTPPHLSNRDSVASDMTGDTAFRNSIASQQQYNTFLERANRQFAKQNQNVPDPFMDQGRSSLSARPYSQYSTSSRLSSVESIATIVDEKQNSPLNKAVETFTDADGGVTAEFVAKLRGLDAKNSQGELSIEKFLTKSEEAFFDKVKEDKRSSAASLRSQRDSFYHSSASRSSIYSTRPDSPSFGDEMGMVGGGGDAGSAILVVPSRLQVFMSRELFGWPLYGIILAIGQTLSATSYQIVLLSGSNGETDIQLYIIGAVFFGASVLWYLLSRFKPSVWVLSIPWFFFAVAFFLIGLPYIHKSLTPAHDILSSVATWAYAVASAAGFAFFGLNFGEEAGAATEVWILRACIVQGSQQIWVAALWYWGDKLNNALPGTFTPWWIVCIVWPLSALSLLFMILLLRGLPEYYRQTPPKVPNFYNTLFRRKLVLWFLFSLVLRDFWLSGSYGRNWAFLWGTELKEWQALILVIVFFIGVWAALLAFLTWLSKIHTWFLAIFAVGIGAPRWCQMLWGVSSVALYVPWAGGAGPWISVALWLWLGVLDAVQGVGLGMILLQTLSRLHVCATLAFSQMLGSVVVIVARPTVPRQLVFPDFALWNVGDGFKHSPFASVPFWIALACQIIVVVGYFWYYRKEQLARP</sequence>
<keyword evidence="2" id="KW-1185">Reference proteome</keyword>
<dbReference type="Proteomes" id="UP000886501">
    <property type="component" value="Unassembled WGS sequence"/>
</dbReference>
<accession>A0ACB6ZLW9</accession>
<reference evidence="1" key="2">
    <citation type="journal article" date="2020" name="Nat. Commun.">
        <title>Large-scale genome sequencing of mycorrhizal fungi provides insights into the early evolution of symbiotic traits.</title>
        <authorList>
            <person name="Miyauchi S."/>
            <person name="Kiss E."/>
            <person name="Kuo A."/>
            <person name="Drula E."/>
            <person name="Kohler A."/>
            <person name="Sanchez-Garcia M."/>
            <person name="Morin E."/>
            <person name="Andreopoulos B."/>
            <person name="Barry K.W."/>
            <person name="Bonito G."/>
            <person name="Buee M."/>
            <person name="Carver A."/>
            <person name="Chen C."/>
            <person name="Cichocki N."/>
            <person name="Clum A."/>
            <person name="Culley D."/>
            <person name="Crous P.W."/>
            <person name="Fauchery L."/>
            <person name="Girlanda M."/>
            <person name="Hayes R.D."/>
            <person name="Keri Z."/>
            <person name="LaButti K."/>
            <person name="Lipzen A."/>
            <person name="Lombard V."/>
            <person name="Magnuson J."/>
            <person name="Maillard F."/>
            <person name="Murat C."/>
            <person name="Nolan M."/>
            <person name="Ohm R.A."/>
            <person name="Pangilinan J."/>
            <person name="Pereira M.F."/>
            <person name="Perotto S."/>
            <person name="Peter M."/>
            <person name="Pfister S."/>
            <person name="Riley R."/>
            <person name="Sitrit Y."/>
            <person name="Stielow J.B."/>
            <person name="Szollosi G."/>
            <person name="Zifcakova L."/>
            <person name="Stursova M."/>
            <person name="Spatafora J.W."/>
            <person name="Tedersoo L."/>
            <person name="Vaario L.M."/>
            <person name="Yamada A."/>
            <person name="Yan M."/>
            <person name="Wang P."/>
            <person name="Xu J."/>
            <person name="Bruns T."/>
            <person name="Baldrian P."/>
            <person name="Vilgalys R."/>
            <person name="Dunand C."/>
            <person name="Henrissat B."/>
            <person name="Grigoriev I.V."/>
            <person name="Hibbett D."/>
            <person name="Nagy L.G."/>
            <person name="Martin F.M."/>
        </authorList>
    </citation>
    <scope>NUCLEOTIDE SEQUENCE</scope>
    <source>
        <strain evidence="1">P2</strain>
    </source>
</reference>
<evidence type="ECO:0000313" key="2">
    <source>
        <dbReference type="Proteomes" id="UP000886501"/>
    </source>
</evidence>
<dbReference type="EMBL" id="MU117981">
    <property type="protein sequence ID" value="KAF9650770.1"/>
    <property type="molecule type" value="Genomic_DNA"/>
</dbReference>
<proteinExistence type="predicted"/>
<protein>
    <submittedName>
        <fullName evidence="1">Modular protein with glycoside hydrolase family 13 and glycosyltransferase family 5 domains</fullName>
    </submittedName>
</protein>
<reference evidence="1" key="1">
    <citation type="submission" date="2019-10" db="EMBL/GenBank/DDBJ databases">
        <authorList>
            <consortium name="DOE Joint Genome Institute"/>
            <person name="Kuo A."/>
            <person name="Miyauchi S."/>
            <person name="Kiss E."/>
            <person name="Drula E."/>
            <person name="Kohler A."/>
            <person name="Sanchez-Garcia M."/>
            <person name="Andreopoulos B."/>
            <person name="Barry K.W."/>
            <person name="Bonito G."/>
            <person name="Buee M."/>
            <person name="Carver A."/>
            <person name="Chen C."/>
            <person name="Cichocki N."/>
            <person name="Clum A."/>
            <person name="Culley D."/>
            <person name="Crous P.W."/>
            <person name="Fauchery L."/>
            <person name="Girlanda M."/>
            <person name="Hayes R."/>
            <person name="Keri Z."/>
            <person name="Labutti K."/>
            <person name="Lipzen A."/>
            <person name="Lombard V."/>
            <person name="Magnuson J."/>
            <person name="Maillard F."/>
            <person name="Morin E."/>
            <person name="Murat C."/>
            <person name="Nolan M."/>
            <person name="Ohm R."/>
            <person name="Pangilinan J."/>
            <person name="Pereira M."/>
            <person name="Perotto S."/>
            <person name="Peter M."/>
            <person name="Riley R."/>
            <person name="Sitrit Y."/>
            <person name="Stielow B."/>
            <person name="Szollosi G."/>
            <person name="Zifcakova L."/>
            <person name="Stursova M."/>
            <person name="Spatafora J.W."/>
            <person name="Tedersoo L."/>
            <person name="Vaario L.-M."/>
            <person name="Yamada A."/>
            <person name="Yan M."/>
            <person name="Wang P."/>
            <person name="Xu J."/>
            <person name="Bruns T."/>
            <person name="Baldrian P."/>
            <person name="Vilgalys R."/>
            <person name="Henrissat B."/>
            <person name="Grigoriev I.V."/>
            <person name="Hibbett D."/>
            <person name="Nagy L.G."/>
            <person name="Martin F.M."/>
        </authorList>
    </citation>
    <scope>NUCLEOTIDE SEQUENCE</scope>
    <source>
        <strain evidence="1">P2</strain>
    </source>
</reference>